<dbReference type="SUPFAM" id="SSF88723">
    <property type="entry name" value="PIN domain-like"/>
    <property type="match status" value="1"/>
</dbReference>
<evidence type="ECO:0000313" key="10">
    <source>
        <dbReference type="Proteomes" id="UP000016649"/>
    </source>
</evidence>
<dbReference type="PANTHER" id="PTHR33653:SF1">
    <property type="entry name" value="RIBONUCLEASE VAPC2"/>
    <property type="match status" value="1"/>
</dbReference>
<accession>A0ABN0P080</accession>
<dbReference type="EMBL" id="AWVH01000016">
    <property type="protein sequence ID" value="ERJ93831.1"/>
    <property type="molecule type" value="Genomic_DNA"/>
</dbReference>
<keyword evidence="2" id="KW-1277">Toxin-antitoxin system</keyword>
<comment type="caution">
    <text evidence="9">The sequence shown here is derived from an EMBL/GenBank/DDBJ whole genome shotgun (WGS) entry which is preliminary data.</text>
</comment>
<keyword evidence="3" id="KW-0540">Nuclease</keyword>
<dbReference type="InterPro" id="IPR050556">
    <property type="entry name" value="Type_II_TA_system_RNase"/>
</dbReference>
<keyword evidence="5" id="KW-0378">Hydrolase</keyword>
<evidence type="ECO:0000259" key="8">
    <source>
        <dbReference type="Pfam" id="PF01850"/>
    </source>
</evidence>
<evidence type="ECO:0000256" key="2">
    <source>
        <dbReference type="ARBA" id="ARBA00022649"/>
    </source>
</evidence>
<comment type="similarity">
    <text evidence="7">Belongs to the PINc/VapC protein family.</text>
</comment>
<evidence type="ECO:0000256" key="3">
    <source>
        <dbReference type="ARBA" id="ARBA00022722"/>
    </source>
</evidence>
<name>A0ABN0P080_TRELE</name>
<dbReference type="Pfam" id="PF01850">
    <property type="entry name" value="PIN"/>
    <property type="match status" value="1"/>
</dbReference>
<dbReference type="PANTHER" id="PTHR33653">
    <property type="entry name" value="RIBONUCLEASE VAPC2"/>
    <property type="match status" value="1"/>
</dbReference>
<dbReference type="InterPro" id="IPR029060">
    <property type="entry name" value="PIN-like_dom_sf"/>
</dbReference>
<proteinExistence type="inferred from homology"/>
<keyword evidence="6" id="KW-0460">Magnesium</keyword>
<evidence type="ECO:0000256" key="5">
    <source>
        <dbReference type="ARBA" id="ARBA00022801"/>
    </source>
</evidence>
<evidence type="ECO:0000313" key="9">
    <source>
        <dbReference type="EMBL" id="ERJ93831.1"/>
    </source>
</evidence>
<dbReference type="Proteomes" id="UP000016649">
    <property type="component" value="Unassembled WGS sequence"/>
</dbReference>
<evidence type="ECO:0000256" key="7">
    <source>
        <dbReference type="ARBA" id="ARBA00038093"/>
    </source>
</evidence>
<gene>
    <name evidence="9" type="ORF">HMPREF9193_00675</name>
</gene>
<keyword evidence="10" id="KW-1185">Reference proteome</keyword>
<evidence type="ECO:0000256" key="1">
    <source>
        <dbReference type="ARBA" id="ARBA00001946"/>
    </source>
</evidence>
<evidence type="ECO:0000256" key="4">
    <source>
        <dbReference type="ARBA" id="ARBA00022723"/>
    </source>
</evidence>
<dbReference type="InterPro" id="IPR002716">
    <property type="entry name" value="PIN_dom"/>
</dbReference>
<sequence>MSFLIDTDIIIYAVKKVPEVIEWFKTTRNISKSISLITYGELMYGAKNSSFPERNIITVNRIQEMYPVVELNIGIMDVFGALKAKLTKSGNSVADMDLLIASTAVYYNMTLVTNNTKHFSKIEELKLEKWK</sequence>
<feature type="domain" description="PIN" evidence="8">
    <location>
        <begin position="4"/>
        <end position="123"/>
    </location>
</feature>
<dbReference type="CDD" id="cd18742">
    <property type="entry name" value="PIN_VapC4-5_FitB-like"/>
    <property type="match status" value="1"/>
</dbReference>
<reference evidence="9 10" key="1">
    <citation type="submission" date="2013-08" db="EMBL/GenBank/DDBJ databases">
        <authorList>
            <person name="Weinstock G."/>
            <person name="Sodergren E."/>
            <person name="Wylie T."/>
            <person name="Fulton L."/>
            <person name="Fulton R."/>
            <person name="Fronick C."/>
            <person name="O'Laughlin M."/>
            <person name="Godfrey J."/>
            <person name="Miner T."/>
            <person name="Herter B."/>
            <person name="Appelbaum E."/>
            <person name="Cordes M."/>
            <person name="Lek S."/>
            <person name="Wollam A."/>
            <person name="Pepin K.H."/>
            <person name="Palsikar V.B."/>
            <person name="Mitreva M."/>
            <person name="Wilson R.K."/>
        </authorList>
    </citation>
    <scope>NUCLEOTIDE SEQUENCE [LARGE SCALE GENOMIC DNA]</scope>
    <source>
        <strain evidence="9 10">ATCC 700332</strain>
    </source>
</reference>
<dbReference type="Gene3D" id="3.40.50.1010">
    <property type="entry name" value="5'-nuclease"/>
    <property type="match status" value="1"/>
</dbReference>
<organism evidence="9 10">
    <name type="scientific">Treponema lecithinolyticum ATCC 700332</name>
    <dbReference type="NCBI Taxonomy" id="1321815"/>
    <lineage>
        <taxon>Bacteria</taxon>
        <taxon>Pseudomonadati</taxon>
        <taxon>Spirochaetota</taxon>
        <taxon>Spirochaetia</taxon>
        <taxon>Spirochaetales</taxon>
        <taxon>Treponemataceae</taxon>
        <taxon>Treponema</taxon>
    </lineage>
</organism>
<comment type="cofactor">
    <cofactor evidence="1">
        <name>Mg(2+)</name>
        <dbReference type="ChEBI" id="CHEBI:18420"/>
    </cofactor>
</comment>
<dbReference type="RefSeq" id="WP_021686525.1">
    <property type="nucleotide sequence ID" value="NZ_KI260560.1"/>
</dbReference>
<keyword evidence="4" id="KW-0479">Metal-binding</keyword>
<protein>
    <submittedName>
        <fullName evidence="9">PIN domain protein</fullName>
    </submittedName>
</protein>
<evidence type="ECO:0000256" key="6">
    <source>
        <dbReference type="ARBA" id="ARBA00022842"/>
    </source>
</evidence>